<keyword evidence="2" id="KW-0472">Membrane</keyword>
<feature type="transmembrane region" description="Helical" evidence="2">
    <location>
        <begin position="169"/>
        <end position="193"/>
    </location>
</feature>
<keyword evidence="2" id="KW-0812">Transmembrane</keyword>
<gene>
    <name evidence="3" type="ORF">N4S67_09660</name>
</gene>
<evidence type="ECO:0000256" key="1">
    <source>
        <dbReference type="SAM" id="MobiDB-lite"/>
    </source>
</evidence>
<evidence type="ECO:0000313" key="3">
    <source>
        <dbReference type="EMBL" id="MCT7658687.1"/>
    </source>
</evidence>
<feature type="region of interest" description="Disordered" evidence="1">
    <location>
        <begin position="1"/>
        <end position="112"/>
    </location>
</feature>
<evidence type="ECO:0000256" key="2">
    <source>
        <dbReference type="SAM" id="Phobius"/>
    </source>
</evidence>
<protein>
    <submittedName>
        <fullName evidence="3">DUF4878 domain-containing protein</fullName>
    </submittedName>
</protein>
<feature type="compositionally biased region" description="Low complexity" evidence="1">
    <location>
        <begin position="32"/>
        <end position="57"/>
    </location>
</feature>
<dbReference type="EMBL" id="JAODWD010000002">
    <property type="protein sequence ID" value="MCT7658687.1"/>
    <property type="molecule type" value="Genomic_DNA"/>
</dbReference>
<keyword evidence="2" id="KW-1133">Transmembrane helix</keyword>
<accession>A0ABT2M8T7</accession>
<keyword evidence="4" id="KW-1185">Reference proteome</keyword>
<dbReference type="RefSeq" id="WP_260992725.1">
    <property type="nucleotide sequence ID" value="NZ_JAODWD010000002.1"/>
</dbReference>
<sequence>MSNPSGPEQPKDTTDEGTDATGEVAAGDAETAESATEPETEQPGAEQQAPPEAPAAASEDDPATEVVQVEADHEPATEVFASADATPDPEVAQEPGERRFTAPSGFDAGTTQRIDTPPEPATEVFAMSHAGAAGAAAPTEPMAQQKPVAPQVIPPRGDAPKAAQNRRSWGWVVAVVLVIAALVAIAVLGTVLLTRDSEPKVSQEDMVRSTIENFDTAIQSGDLATLRSITCGPTRDSYVKYNDRSWAETHARVAAAKQYPVVASIDQVVVNGDHAEANVTTFMAYAPQTRSTRSLDLQFRDEQWKICQAPVA</sequence>
<reference evidence="4" key="1">
    <citation type="submission" date="2023-07" db="EMBL/GenBank/DDBJ databases">
        <authorList>
            <person name="Deng Y."/>
            <person name="Zhang Y.-Q."/>
        </authorList>
    </citation>
    <scope>NUCLEOTIDE SEQUENCE [LARGE SCALE GENOMIC DNA]</scope>
    <source>
        <strain evidence="4">CPCC 205710</strain>
    </source>
</reference>
<dbReference type="Proteomes" id="UP001206639">
    <property type="component" value="Unassembled WGS sequence"/>
</dbReference>
<name>A0ABT2M8T7_9MYCO</name>
<organism evidence="3 4">
    <name type="scientific">Mycobacterium deserti</name>
    <dbReference type="NCBI Taxonomy" id="2978347"/>
    <lineage>
        <taxon>Bacteria</taxon>
        <taxon>Bacillati</taxon>
        <taxon>Actinomycetota</taxon>
        <taxon>Actinomycetes</taxon>
        <taxon>Mycobacteriales</taxon>
        <taxon>Mycobacteriaceae</taxon>
        <taxon>Mycobacterium</taxon>
    </lineage>
</organism>
<proteinExistence type="predicted"/>
<comment type="caution">
    <text evidence="3">The sequence shown here is derived from an EMBL/GenBank/DDBJ whole genome shotgun (WGS) entry which is preliminary data.</text>
</comment>
<evidence type="ECO:0000313" key="4">
    <source>
        <dbReference type="Proteomes" id="UP001206639"/>
    </source>
</evidence>